<dbReference type="InterPro" id="IPR006638">
    <property type="entry name" value="Elp3/MiaA/NifB-like_rSAM"/>
</dbReference>
<dbReference type="SUPFAM" id="SSF102114">
    <property type="entry name" value="Radical SAM enzymes"/>
    <property type="match status" value="1"/>
</dbReference>
<dbReference type="GO" id="GO:0046872">
    <property type="term" value="F:metal ion binding"/>
    <property type="evidence" value="ECO:0007669"/>
    <property type="project" value="UniProtKB-KW"/>
</dbReference>
<dbReference type="PANTHER" id="PTHR43432">
    <property type="entry name" value="SLR0285 PROTEIN"/>
    <property type="match status" value="1"/>
</dbReference>
<dbReference type="Proteomes" id="UP000559010">
    <property type="component" value="Unassembled WGS sequence"/>
</dbReference>
<evidence type="ECO:0000256" key="1">
    <source>
        <dbReference type="ARBA" id="ARBA00022723"/>
    </source>
</evidence>
<dbReference type="PROSITE" id="PS51918">
    <property type="entry name" value="RADICAL_SAM"/>
    <property type="match status" value="1"/>
</dbReference>
<evidence type="ECO:0000313" key="5">
    <source>
        <dbReference type="EMBL" id="NMM50151.1"/>
    </source>
</evidence>
<evidence type="ECO:0000256" key="2">
    <source>
        <dbReference type="ARBA" id="ARBA00023004"/>
    </source>
</evidence>
<dbReference type="Pfam" id="PF04055">
    <property type="entry name" value="Radical_SAM"/>
    <property type="match status" value="1"/>
</dbReference>
<dbReference type="GO" id="GO:0003824">
    <property type="term" value="F:catalytic activity"/>
    <property type="evidence" value="ECO:0007669"/>
    <property type="project" value="InterPro"/>
</dbReference>
<dbReference type="RefSeq" id="WP_169684453.1">
    <property type="nucleotide sequence ID" value="NZ_JABBNU010000011.1"/>
</dbReference>
<dbReference type="InterPro" id="IPR040086">
    <property type="entry name" value="MJ0683-like"/>
</dbReference>
<reference evidence="5 6" key="1">
    <citation type="submission" date="2020-04" db="EMBL/GenBank/DDBJ databases">
        <title>Flammeovirgaceae bacterium KN852 isolated from deep sea.</title>
        <authorList>
            <person name="Zhang D.-C."/>
        </authorList>
    </citation>
    <scope>NUCLEOTIDE SEQUENCE [LARGE SCALE GENOMIC DNA]</scope>
    <source>
        <strain evidence="5 6">KN852</strain>
    </source>
</reference>
<keyword evidence="3" id="KW-0411">Iron-sulfur</keyword>
<keyword evidence="6" id="KW-1185">Reference proteome</keyword>
<evidence type="ECO:0000259" key="4">
    <source>
        <dbReference type="PROSITE" id="PS51918"/>
    </source>
</evidence>
<dbReference type="AlphaFoldDB" id="A0A848J348"/>
<dbReference type="SFLD" id="SFLDS00029">
    <property type="entry name" value="Radical_SAM"/>
    <property type="match status" value="1"/>
</dbReference>
<proteinExistence type="predicted"/>
<dbReference type="SFLD" id="SFLDG01084">
    <property type="entry name" value="Uncharacterised_Radical_SAM_Su"/>
    <property type="match status" value="1"/>
</dbReference>
<dbReference type="PANTHER" id="PTHR43432:SF3">
    <property type="entry name" value="SLR0285 PROTEIN"/>
    <property type="match status" value="1"/>
</dbReference>
<dbReference type="NCBIfam" id="NF033668">
    <property type="entry name" value="rSAM_PA0069"/>
    <property type="match status" value="1"/>
</dbReference>
<gene>
    <name evidence="5" type="ORF">HH304_17215</name>
</gene>
<evidence type="ECO:0000313" key="6">
    <source>
        <dbReference type="Proteomes" id="UP000559010"/>
    </source>
</evidence>
<keyword evidence="1" id="KW-0479">Metal-binding</keyword>
<accession>A0A848J348</accession>
<dbReference type="CDD" id="cd01335">
    <property type="entry name" value="Radical_SAM"/>
    <property type="match status" value="1"/>
</dbReference>
<dbReference type="InterPro" id="IPR007197">
    <property type="entry name" value="rSAM"/>
</dbReference>
<keyword evidence="2" id="KW-0408">Iron</keyword>
<dbReference type="SMART" id="SM00729">
    <property type="entry name" value="Elp3"/>
    <property type="match status" value="1"/>
</dbReference>
<sequence length="347" mass="39624">MKGRGSDTNFNNRFSERKSGLFELEGIDIFDNSHVVNTKFYNDSAKKVINRVSSPDLNLDFSVNPYQGCEHGCSYCYARMSHEYWGWSPGLDFETKIIVKRKVPELLEKELLSPSWKVAPIMLSGNTDCYQPVERKLKITRDLLKVFNRLKHPVSLITKNSLVERDLDIIEELADENLIHIYISITSLDENLRRVMEPRTAAGEKRLEVVRKLSEKGVPVGVMVAPVIPGLNNTEIPQIIKLSAEAGASKIGYTVLRLSKPVYQVFDRWLKENFPERYNKVINQVKTMHGGDVSDLKWGRRIKGDGPLATMISQTFHANIRKHLGERQMPAFNLTAFRRGGMLKLDF</sequence>
<name>A0A848J348_9BACT</name>
<dbReference type="EMBL" id="JABBNU010000011">
    <property type="protein sequence ID" value="NMM50151.1"/>
    <property type="molecule type" value="Genomic_DNA"/>
</dbReference>
<dbReference type="InterPro" id="IPR058240">
    <property type="entry name" value="rSAM_sf"/>
</dbReference>
<protein>
    <submittedName>
        <fullName evidence="5">PA0069 family radical SAM protein</fullName>
    </submittedName>
</protein>
<organism evidence="5 6">
    <name type="scientific">Marinigracilibium pacificum</name>
    <dbReference type="NCBI Taxonomy" id="2729599"/>
    <lineage>
        <taxon>Bacteria</taxon>
        <taxon>Pseudomonadati</taxon>
        <taxon>Bacteroidota</taxon>
        <taxon>Cytophagia</taxon>
        <taxon>Cytophagales</taxon>
        <taxon>Flammeovirgaceae</taxon>
        <taxon>Marinigracilibium</taxon>
    </lineage>
</organism>
<evidence type="ECO:0000256" key="3">
    <source>
        <dbReference type="ARBA" id="ARBA00023014"/>
    </source>
</evidence>
<dbReference type="Gene3D" id="3.80.30.30">
    <property type="match status" value="1"/>
</dbReference>
<dbReference type="GO" id="GO:0051536">
    <property type="term" value="F:iron-sulfur cluster binding"/>
    <property type="evidence" value="ECO:0007669"/>
    <property type="project" value="UniProtKB-KW"/>
</dbReference>
<feature type="domain" description="Radical SAM core" evidence="4">
    <location>
        <begin position="53"/>
        <end position="292"/>
    </location>
</feature>
<comment type="caution">
    <text evidence="5">The sequence shown here is derived from an EMBL/GenBank/DDBJ whole genome shotgun (WGS) entry which is preliminary data.</text>
</comment>